<dbReference type="InterPro" id="IPR010203">
    <property type="entry name" value="RraA"/>
</dbReference>
<keyword evidence="5 9" id="KW-0479">Metal-binding</keyword>
<dbReference type="SUPFAM" id="SSF89562">
    <property type="entry name" value="RraA-like"/>
    <property type="match status" value="1"/>
</dbReference>
<evidence type="ECO:0000256" key="5">
    <source>
        <dbReference type="ARBA" id="ARBA00022723"/>
    </source>
</evidence>
<name>A0ABN2JXI4_9ACTN</name>
<comment type="catalytic activity">
    <reaction evidence="8 9">
        <text>oxaloacetate + H(+) = pyruvate + CO2</text>
        <dbReference type="Rhea" id="RHEA:15641"/>
        <dbReference type="ChEBI" id="CHEBI:15361"/>
        <dbReference type="ChEBI" id="CHEBI:15378"/>
        <dbReference type="ChEBI" id="CHEBI:16452"/>
        <dbReference type="ChEBI" id="CHEBI:16526"/>
        <dbReference type="EC" id="4.1.1.112"/>
    </reaction>
</comment>
<reference evidence="10 11" key="1">
    <citation type="journal article" date="2019" name="Int. J. Syst. Evol. Microbiol.">
        <title>The Global Catalogue of Microorganisms (GCM) 10K type strain sequencing project: providing services to taxonomists for standard genome sequencing and annotation.</title>
        <authorList>
            <consortium name="The Broad Institute Genomics Platform"/>
            <consortium name="The Broad Institute Genome Sequencing Center for Infectious Disease"/>
            <person name="Wu L."/>
            <person name="Ma J."/>
        </authorList>
    </citation>
    <scope>NUCLEOTIDE SEQUENCE [LARGE SCALE GENOMIC DNA]</scope>
    <source>
        <strain evidence="10 11">JCM 13518</strain>
    </source>
</reference>
<dbReference type="NCBIfam" id="NF006875">
    <property type="entry name" value="PRK09372.1"/>
    <property type="match status" value="1"/>
</dbReference>
<dbReference type="PANTHER" id="PTHR33254">
    <property type="entry name" value="4-HYDROXY-4-METHYL-2-OXOGLUTARATE ALDOLASE 3-RELATED"/>
    <property type="match status" value="1"/>
</dbReference>
<evidence type="ECO:0000256" key="3">
    <source>
        <dbReference type="ARBA" id="ARBA00008621"/>
    </source>
</evidence>
<protein>
    <recommendedName>
        <fullName evidence="9">4-hydroxy-4-methyl-2-oxoglutarate aldolase</fullName>
        <shortName evidence="9">HMG aldolase</shortName>
        <ecNumber evidence="9">4.1.1.112</ecNumber>
        <ecNumber evidence="9">4.1.3.17</ecNumber>
    </recommendedName>
    <alternativeName>
        <fullName evidence="9">Oxaloacetate decarboxylase</fullName>
    </alternativeName>
</protein>
<evidence type="ECO:0000256" key="1">
    <source>
        <dbReference type="ARBA" id="ARBA00001342"/>
    </source>
</evidence>
<dbReference type="Pfam" id="PF03737">
    <property type="entry name" value="RraA-like"/>
    <property type="match status" value="1"/>
</dbReference>
<comment type="cofactor">
    <cofactor evidence="2 9">
        <name>a divalent metal cation</name>
        <dbReference type="ChEBI" id="CHEBI:60240"/>
    </cofactor>
</comment>
<sequence>MPRTYVVRLMPAGVARVVVVCEAVAMTSFTTPDLSDELGGAARVVAAGFLDFGGREVFDGPVRTVRCLEDNSRVKELLATPGEGAVLVVDGAGSLTVALLGDMIAEGAVAQGWAGVVINGAVRDVEILRTLDIGVRALGSIPRRSDRQGRGEVDVPVTIGGARVEPGDHLYADATGILVTTPA</sequence>
<evidence type="ECO:0000256" key="4">
    <source>
        <dbReference type="ARBA" id="ARBA00011233"/>
    </source>
</evidence>
<proteinExistence type="inferred from homology"/>
<dbReference type="EC" id="4.1.1.112" evidence="9"/>
<dbReference type="Gene3D" id="3.50.30.40">
    <property type="entry name" value="Ribonuclease E inhibitor RraA/RraA-like"/>
    <property type="match status" value="1"/>
</dbReference>
<evidence type="ECO:0000256" key="9">
    <source>
        <dbReference type="RuleBase" id="RU004338"/>
    </source>
</evidence>
<evidence type="ECO:0000256" key="6">
    <source>
        <dbReference type="ARBA" id="ARBA00023239"/>
    </source>
</evidence>
<comment type="function">
    <text evidence="7 9">Catalyzes the aldol cleavage of 4-hydroxy-4-methyl-2-oxoglutarate (HMG) into 2 molecules of pyruvate. Also contains a secondary oxaloacetate (OAA) decarboxylase activity due to the common pyruvate enolate transition state formed following C-C bond cleavage in the retro-aldol and decarboxylation reactions.</text>
</comment>
<organism evidence="10 11">
    <name type="scientific">Aeromicrobium alkaliterrae</name>
    <dbReference type="NCBI Taxonomy" id="302168"/>
    <lineage>
        <taxon>Bacteria</taxon>
        <taxon>Bacillati</taxon>
        <taxon>Actinomycetota</taxon>
        <taxon>Actinomycetes</taxon>
        <taxon>Propionibacteriales</taxon>
        <taxon>Nocardioidaceae</taxon>
        <taxon>Aeromicrobium</taxon>
    </lineage>
</organism>
<evidence type="ECO:0000256" key="7">
    <source>
        <dbReference type="ARBA" id="ARBA00025046"/>
    </source>
</evidence>
<gene>
    <name evidence="10" type="primary">rraA</name>
    <name evidence="10" type="ORF">GCM10009710_23410</name>
</gene>
<dbReference type="InterPro" id="IPR036704">
    <property type="entry name" value="RraA/RraA-like_sf"/>
</dbReference>
<keyword evidence="11" id="KW-1185">Reference proteome</keyword>
<dbReference type="CDD" id="cd16841">
    <property type="entry name" value="RraA_family"/>
    <property type="match status" value="1"/>
</dbReference>
<accession>A0ABN2JXI4</accession>
<dbReference type="Proteomes" id="UP001501057">
    <property type="component" value="Unassembled WGS sequence"/>
</dbReference>
<evidence type="ECO:0000313" key="10">
    <source>
        <dbReference type="EMBL" id="GAA1742582.1"/>
    </source>
</evidence>
<dbReference type="NCBIfam" id="TIGR01935">
    <property type="entry name" value="NOT-MenG"/>
    <property type="match status" value="1"/>
</dbReference>
<comment type="caution">
    <text evidence="10">The sequence shown here is derived from an EMBL/GenBank/DDBJ whole genome shotgun (WGS) entry which is preliminary data.</text>
</comment>
<dbReference type="EC" id="4.1.3.17" evidence="9"/>
<keyword evidence="6 9" id="KW-0456">Lyase</keyword>
<comment type="catalytic activity">
    <reaction evidence="1 9">
        <text>4-hydroxy-4-methyl-2-oxoglutarate = 2 pyruvate</text>
        <dbReference type="Rhea" id="RHEA:22748"/>
        <dbReference type="ChEBI" id="CHEBI:15361"/>
        <dbReference type="ChEBI" id="CHEBI:58276"/>
        <dbReference type="EC" id="4.1.3.17"/>
    </reaction>
</comment>
<evidence type="ECO:0000256" key="8">
    <source>
        <dbReference type="ARBA" id="ARBA00047973"/>
    </source>
</evidence>
<comment type="subunit">
    <text evidence="4 9">Homotrimer.</text>
</comment>
<evidence type="ECO:0000256" key="2">
    <source>
        <dbReference type="ARBA" id="ARBA00001968"/>
    </source>
</evidence>
<dbReference type="EMBL" id="BAAAME010000004">
    <property type="protein sequence ID" value="GAA1742582.1"/>
    <property type="molecule type" value="Genomic_DNA"/>
</dbReference>
<dbReference type="InterPro" id="IPR005493">
    <property type="entry name" value="RraA/RraA-like"/>
</dbReference>
<comment type="similarity">
    <text evidence="3 9">Belongs to the class II aldolase/RraA-like family.</text>
</comment>
<evidence type="ECO:0000313" key="11">
    <source>
        <dbReference type="Proteomes" id="UP001501057"/>
    </source>
</evidence>
<dbReference type="PANTHER" id="PTHR33254:SF4">
    <property type="entry name" value="4-HYDROXY-4-METHYL-2-OXOGLUTARATE ALDOLASE 3-RELATED"/>
    <property type="match status" value="1"/>
</dbReference>